<protein>
    <submittedName>
        <fullName evidence="1">Uncharacterized protein</fullName>
    </submittedName>
</protein>
<organism evidence="1">
    <name type="scientific">marine metagenome</name>
    <dbReference type="NCBI Taxonomy" id="408172"/>
    <lineage>
        <taxon>unclassified sequences</taxon>
        <taxon>metagenomes</taxon>
        <taxon>ecological metagenomes</taxon>
    </lineage>
</organism>
<dbReference type="AlphaFoldDB" id="A0A383E0Q8"/>
<feature type="non-terminal residue" evidence="1">
    <location>
        <position position="60"/>
    </location>
</feature>
<evidence type="ECO:0000313" key="1">
    <source>
        <dbReference type="EMBL" id="SVE50392.1"/>
    </source>
</evidence>
<dbReference type="EMBL" id="UINC01221876">
    <property type="protein sequence ID" value="SVE50392.1"/>
    <property type="molecule type" value="Genomic_DNA"/>
</dbReference>
<gene>
    <name evidence="1" type="ORF">METZ01_LOCUS503246</name>
</gene>
<proteinExistence type="predicted"/>
<feature type="non-terminal residue" evidence="1">
    <location>
        <position position="1"/>
    </location>
</feature>
<sequence length="60" mass="6559">VRKDPNSEGSLADIRAQVAMLRDIRADADSAVAMINQIESVRRQVLDTRAVLEEQGGHEG</sequence>
<reference evidence="1" key="1">
    <citation type="submission" date="2018-05" db="EMBL/GenBank/DDBJ databases">
        <authorList>
            <person name="Lanie J.A."/>
            <person name="Ng W.-L."/>
            <person name="Kazmierczak K.M."/>
            <person name="Andrzejewski T.M."/>
            <person name="Davidsen T.M."/>
            <person name="Wayne K.J."/>
            <person name="Tettelin H."/>
            <person name="Glass J.I."/>
            <person name="Rusch D."/>
            <person name="Podicherti R."/>
            <person name="Tsui H.-C.T."/>
            <person name="Winkler M.E."/>
        </authorList>
    </citation>
    <scope>NUCLEOTIDE SEQUENCE</scope>
</reference>
<accession>A0A383E0Q8</accession>
<name>A0A383E0Q8_9ZZZZ</name>